<keyword evidence="2" id="KW-1185">Reference proteome</keyword>
<sequence>MKDRIKNLNQSLSIKIFSPPNSATWNIGILSMKERRRLMSMKSSWSERGCLSVEREGRKQKATGEYPDAATIKESYYNLEYYSLLKIKSRCLHYHLLLHSRISSQVSSSPRLIQTTIQSQSHSNTVAETTQIHRTASSTHLNTGIIPSQMEDKTQKIRFLKVFVPLKQNQRITGSNITWIIYDSVLNFIQLVSCKSVQIDNVGDKQS</sequence>
<evidence type="ECO:0000313" key="1">
    <source>
        <dbReference type="EMBL" id="RHZ81689.1"/>
    </source>
</evidence>
<reference evidence="1 2" key="1">
    <citation type="submission" date="2018-08" db="EMBL/GenBank/DDBJ databases">
        <title>Genome and evolution of the arbuscular mycorrhizal fungus Diversispora epigaea (formerly Glomus versiforme) and its bacterial endosymbionts.</title>
        <authorList>
            <person name="Sun X."/>
            <person name="Fei Z."/>
            <person name="Harrison M."/>
        </authorList>
    </citation>
    <scope>NUCLEOTIDE SEQUENCE [LARGE SCALE GENOMIC DNA]</scope>
    <source>
        <strain evidence="1 2">IT104</strain>
    </source>
</reference>
<dbReference type="EMBL" id="PQFF01000109">
    <property type="protein sequence ID" value="RHZ81689.1"/>
    <property type="molecule type" value="Genomic_DNA"/>
</dbReference>
<comment type="caution">
    <text evidence="1">The sequence shown here is derived from an EMBL/GenBank/DDBJ whole genome shotgun (WGS) entry which is preliminary data.</text>
</comment>
<dbReference type="AlphaFoldDB" id="A0A397J079"/>
<accession>A0A397J079</accession>
<proteinExistence type="predicted"/>
<organism evidence="1 2">
    <name type="scientific">Diversispora epigaea</name>
    <dbReference type="NCBI Taxonomy" id="1348612"/>
    <lineage>
        <taxon>Eukaryota</taxon>
        <taxon>Fungi</taxon>
        <taxon>Fungi incertae sedis</taxon>
        <taxon>Mucoromycota</taxon>
        <taxon>Glomeromycotina</taxon>
        <taxon>Glomeromycetes</taxon>
        <taxon>Diversisporales</taxon>
        <taxon>Diversisporaceae</taxon>
        <taxon>Diversispora</taxon>
    </lineage>
</organism>
<dbReference type="Proteomes" id="UP000266861">
    <property type="component" value="Unassembled WGS sequence"/>
</dbReference>
<name>A0A397J079_9GLOM</name>
<evidence type="ECO:0000313" key="2">
    <source>
        <dbReference type="Proteomes" id="UP000266861"/>
    </source>
</evidence>
<gene>
    <name evidence="1" type="ORF">Glove_117g369</name>
</gene>
<protein>
    <submittedName>
        <fullName evidence="1">Uncharacterized protein</fullName>
    </submittedName>
</protein>